<dbReference type="Gene3D" id="3.10.105.10">
    <property type="entry name" value="Dipeptide-binding Protein, Domain 3"/>
    <property type="match status" value="1"/>
</dbReference>
<accession>A0A7V8FS76</accession>
<reference evidence="6" key="1">
    <citation type="journal article" date="2020" name="MBio">
        <title>Horizontal gene transfer to a defensive symbiont with a reduced genome amongst a multipartite beetle microbiome.</title>
        <authorList>
            <person name="Waterworth S.C."/>
            <person name="Florez L.V."/>
            <person name="Rees E.R."/>
            <person name="Hertweck C."/>
            <person name="Kaltenpoth M."/>
            <person name="Kwan J.C."/>
        </authorList>
    </citation>
    <scope>NUCLEOTIDE SEQUENCE [LARGE SCALE GENOMIC DNA]</scope>
</reference>
<evidence type="ECO:0000313" key="6">
    <source>
        <dbReference type="Proteomes" id="UP000461670"/>
    </source>
</evidence>
<proteinExistence type="inferred from homology"/>
<sequence>MTFHTDFPSRRTVLAAALASTLAVALPAHAQSAAAAPVAGGTLTYAVFQEPASLVSLLDTKTDTRNISAKITEGLLRYDAKFNPQPLLATSWQVSADGLRYTFKLREGVKFHDGKPFTSADVRYSVLTQQKQGPRGKITLANVERVDTPDALTAVIVLKKPAPYLIKSFSSAELPIVPAHVYGDGDALASPNTTRPIGTGPFVFEQWVRGSHVVLRKNPDYWRAGHPYLDRVIYRFIADAQSLAAAVETGEVDAGLNVGLADLDRLAKNPALRIDDTYDAFLNNASFLEYNVENPILAKPEVRHAIARAIDRRFITEKVLYGRAQVINSPVPSVLSAYYDDSTFNYPYSVDEANRLLDQAGYPRGAGGTRFDLRLTLIPGADWRRISDYVRAALSRVGIRVTVLDGDLGTFPKRVYTAREFDLNLNGLGRLFDPTVGVQRLYWGEGAKTPLVWINAPHYLNPRIDELFSQAAVETDEARRATQFKEIQRTVGRDLPVLPIATVPSALQVYNRRVHQLNNSIDLTAGDFADTWVEAKK</sequence>
<dbReference type="GO" id="GO:0015833">
    <property type="term" value="P:peptide transport"/>
    <property type="evidence" value="ECO:0007669"/>
    <property type="project" value="TreeGrafter"/>
</dbReference>
<dbReference type="CDD" id="cd08517">
    <property type="entry name" value="PBP2_NikA_DppA_OppA_like_13"/>
    <property type="match status" value="1"/>
</dbReference>
<dbReference type="GO" id="GO:1904680">
    <property type="term" value="F:peptide transmembrane transporter activity"/>
    <property type="evidence" value="ECO:0007669"/>
    <property type="project" value="TreeGrafter"/>
</dbReference>
<dbReference type="InterPro" id="IPR000914">
    <property type="entry name" value="SBP_5_dom"/>
</dbReference>
<comment type="similarity">
    <text evidence="1">Belongs to the bacterial solute-binding protein 5 family.</text>
</comment>
<evidence type="ECO:0000313" key="5">
    <source>
        <dbReference type="EMBL" id="KAF1023647.1"/>
    </source>
</evidence>
<evidence type="ECO:0000259" key="4">
    <source>
        <dbReference type="Pfam" id="PF00496"/>
    </source>
</evidence>
<dbReference type="SUPFAM" id="SSF53850">
    <property type="entry name" value="Periplasmic binding protein-like II"/>
    <property type="match status" value="1"/>
</dbReference>
<dbReference type="InterPro" id="IPR039424">
    <property type="entry name" value="SBP_5"/>
</dbReference>
<evidence type="ECO:0000256" key="2">
    <source>
        <dbReference type="ARBA" id="ARBA00022729"/>
    </source>
</evidence>
<dbReference type="PIRSF" id="PIRSF002741">
    <property type="entry name" value="MppA"/>
    <property type="match status" value="1"/>
</dbReference>
<evidence type="ECO:0000256" key="1">
    <source>
        <dbReference type="ARBA" id="ARBA00005695"/>
    </source>
</evidence>
<dbReference type="Pfam" id="PF00496">
    <property type="entry name" value="SBP_bac_5"/>
    <property type="match status" value="1"/>
</dbReference>
<feature type="domain" description="Solute-binding protein family 5" evidence="4">
    <location>
        <begin position="84"/>
        <end position="443"/>
    </location>
</feature>
<dbReference type="Gene3D" id="3.40.190.10">
    <property type="entry name" value="Periplasmic binding protein-like II"/>
    <property type="match status" value="1"/>
</dbReference>
<dbReference type="PROSITE" id="PS51318">
    <property type="entry name" value="TAT"/>
    <property type="match status" value="1"/>
</dbReference>
<comment type="caution">
    <text evidence="5">The sequence shown here is derived from an EMBL/GenBank/DDBJ whole genome shotgun (WGS) entry which is preliminary data.</text>
</comment>
<dbReference type="Proteomes" id="UP000461670">
    <property type="component" value="Unassembled WGS sequence"/>
</dbReference>
<feature type="chain" id="PRO_5031293424" evidence="3">
    <location>
        <begin position="31"/>
        <end position="537"/>
    </location>
</feature>
<gene>
    <name evidence="5" type="primary">hbpA_1</name>
    <name evidence="5" type="ORF">GAK30_00310</name>
</gene>
<dbReference type="PANTHER" id="PTHR30290:SF38">
    <property type="entry name" value="D,D-DIPEPTIDE-BINDING PERIPLASMIC PROTEIN DDPA-RELATED"/>
    <property type="match status" value="1"/>
</dbReference>
<dbReference type="AlphaFoldDB" id="A0A7V8FS76"/>
<dbReference type="InterPro" id="IPR030678">
    <property type="entry name" value="Peptide/Ni-bd"/>
</dbReference>
<organism evidence="5 6">
    <name type="scientific">Paracidovorax wautersii</name>
    <dbReference type="NCBI Taxonomy" id="1177982"/>
    <lineage>
        <taxon>Bacteria</taxon>
        <taxon>Pseudomonadati</taxon>
        <taxon>Pseudomonadota</taxon>
        <taxon>Betaproteobacteria</taxon>
        <taxon>Burkholderiales</taxon>
        <taxon>Comamonadaceae</taxon>
        <taxon>Paracidovorax</taxon>
    </lineage>
</organism>
<name>A0A7V8FS76_9BURK</name>
<keyword evidence="2 3" id="KW-0732">Signal</keyword>
<dbReference type="GO" id="GO:0030288">
    <property type="term" value="C:outer membrane-bounded periplasmic space"/>
    <property type="evidence" value="ECO:0007669"/>
    <property type="project" value="UniProtKB-ARBA"/>
</dbReference>
<dbReference type="EMBL" id="WNDQ01000003">
    <property type="protein sequence ID" value="KAF1023647.1"/>
    <property type="molecule type" value="Genomic_DNA"/>
</dbReference>
<dbReference type="InterPro" id="IPR006311">
    <property type="entry name" value="TAT_signal"/>
</dbReference>
<protein>
    <submittedName>
        <fullName evidence="5">Heme-binding protein A</fullName>
    </submittedName>
</protein>
<dbReference type="PANTHER" id="PTHR30290">
    <property type="entry name" value="PERIPLASMIC BINDING COMPONENT OF ABC TRANSPORTER"/>
    <property type="match status" value="1"/>
</dbReference>
<feature type="signal peptide" evidence="3">
    <location>
        <begin position="1"/>
        <end position="30"/>
    </location>
</feature>
<dbReference type="GO" id="GO:0043190">
    <property type="term" value="C:ATP-binding cassette (ABC) transporter complex"/>
    <property type="evidence" value="ECO:0007669"/>
    <property type="project" value="InterPro"/>
</dbReference>
<evidence type="ECO:0000256" key="3">
    <source>
        <dbReference type="SAM" id="SignalP"/>
    </source>
</evidence>